<sequence length="398" mass="42652">MSPHGFRGRLNQALEVIKPIGWLVLMLGMGALVVATFTLWRELAVLGMACLALIALALPFLLGRTSVSVDLVLQPERVAAGESVAAGVLVVNRASSRLVPTTLEVPVGSAIHRYGISSLAPGATHEESFTIRTERRGVISVGPAMTRRGDPVGIFSRDVVWTPVREVLVRPHLVPMESLGAGLMRDLEGVSTDAVSQSDLAFHALREYVPGDDLRHIHWRSSAKVMASSGESALLVRQYLDTRRSHATIIVDDRLSAWGDPEDFETAMAVAASIAVRAVLDEFDVSFVCGSHASTGSDGYLALDAVCRADFGHRGLVESGRQASTLAPDTSLAFFVGGNRSEFTDILRSAAAFPPEVRRFGIVVDPEGKSRVTETGGLAVLHLASKEDLGALLRWSVK</sequence>
<dbReference type="PANTHER" id="PTHR34351">
    <property type="entry name" value="SLR1927 PROTEIN-RELATED"/>
    <property type="match status" value="1"/>
</dbReference>
<feature type="transmembrane region" description="Helical" evidence="1">
    <location>
        <begin position="20"/>
        <end position="37"/>
    </location>
</feature>
<keyword evidence="1" id="KW-1133">Transmembrane helix</keyword>
<dbReference type="PANTHER" id="PTHR34351:SF1">
    <property type="entry name" value="SLR1927 PROTEIN"/>
    <property type="match status" value="1"/>
</dbReference>
<evidence type="ECO:0000313" key="2">
    <source>
        <dbReference type="EMBL" id="SFB14333.1"/>
    </source>
</evidence>
<keyword evidence="1" id="KW-0472">Membrane</keyword>
<accession>A0A1I0YQB9</accession>
<dbReference type="AlphaFoldDB" id="A0A1I0YQB9"/>
<dbReference type="Proteomes" id="UP000199113">
    <property type="component" value="Unassembled WGS sequence"/>
</dbReference>
<dbReference type="RefSeq" id="WP_091198229.1">
    <property type="nucleotide sequence ID" value="NZ_FOKC01000004.1"/>
</dbReference>
<dbReference type="STRING" id="748909.SAMN05192575_10481"/>
<evidence type="ECO:0000313" key="3">
    <source>
        <dbReference type="Proteomes" id="UP000199113"/>
    </source>
</evidence>
<protein>
    <submittedName>
        <fullName evidence="2">Uncharacterized protein</fullName>
    </submittedName>
</protein>
<feature type="transmembrane region" description="Helical" evidence="1">
    <location>
        <begin position="43"/>
        <end position="62"/>
    </location>
</feature>
<name>A0A1I0YQB9_9ACTN</name>
<reference evidence="2" key="1">
    <citation type="submission" date="2016-10" db="EMBL/GenBank/DDBJ databases">
        <authorList>
            <person name="de Groot N.N."/>
        </authorList>
    </citation>
    <scope>NUCLEOTIDE SEQUENCE [LARGE SCALE GENOMIC DNA]</scope>
    <source>
        <strain evidence="2">CGMCC 1.10697</strain>
    </source>
</reference>
<proteinExistence type="predicted"/>
<keyword evidence="1" id="KW-0812">Transmembrane</keyword>
<dbReference type="EMBL" id="FOKC01000004">
    <property type="protein sequence ID" value="SFB14333.1"/>
    <property type="molecule type" value="Genomic_DNA"/>
</dbReference>
<organism evidence="2 3">
    <name type="scientific">Nocardioides alpinus</name>
    <dbReference type="NCBI Taxonomy" id="748909"/>
    <lineage>
        <taxon>Bacteria</taxon>
        <taxon>Bacillati</taxon>
        <taxon>Actinomycetota</taxon>
        <taxon>Actinomycetes</taxon>
        <taxon>Propionibacteriales</taxon>
        <taxon>Nocardioidaceae</taxon>
        <taxon>Nocardioides</taxon>
    </lineage>
</organism>
<evidence type="ECO:0000256" key="1">
    <source>
        <dbReference type="SAM" id="Phobius"/>
    </source>
</evidence>
<dbReference type="OrthoDB" id="9812729at2"/>
<gene>
    <name evidence="2" type="ORF">SAMN05192575_10481</name>
</gene>